<evidence type="ECO:0000313" key="2">
    <source>
        <dbReference type="Proteomes" id="UP001172386"/>
    </source>
</evidence>
<proteinExistence type="predicted"/>
<protein>
    <submittedName>
        <fullName evidence="1">Uncharacterized protein</fullName>
    </submittedName>
</protein>
<evidence type="ECO:0000313" key="1">
    <source>
        <dbReference type="EMBL" id="KAJ9654707.1"/>
    </source>
</evidence>
<accession>A0ACC3A391</accession>
<comment type="caution">
    <text evidence="1">The sequence shown here is derived from an EMBL/GenBank/DDBJ whole genome shotgun (WGS) entry which is preliminary data.</text>
</comment>
<name>A0ACC3A391_9EURO</name>
<dbReference type="EMBL" id="JAPDRQ010000114">
    <property type="protein sequence ID" value="KAJ9654707.1"/>
    <property type="molecule type" value="Genomic_DNA"/>
</dbReference>
<gene>
    <name evidence="1" type="ORF">H2198_006297</name>
</gene>
<reference evidence="1" key="1">
    <citation type="submission" date="2022-10" db="EMBL/GenBank/DDBJ databases">
        <title>Culturing micro-colonial fungi from biological soil crusts in the Mojave desert and describing Neophaeococcomyces mojavensis, and introducing the new genera and species Taxawa tesnikishii.</title>
        <authorList>
            <person name="Kurbessoian T."/>
            <person name="Stajich J.E."/>
        </authorList>
    </citation>
    <scope>NUCLEOTIDE SEQUENCE</scope>
    <source>
        <strain evidence="1">JES_112</strain>
    </source>
</reference>
<dbReference type="Proteomes" id="UP001172386">
    <property type="component" value="Unassembled WGS sequence"/>
</dbReference>
<keyword evidence="2" id="KW-1185">Reference proteome</keyword>
<sequence length="205" mass="21874">MLLHIPTCACVIASTVAIEGTGTFNPPLASSFINIDFFVGWPVNATIPNGLVAVTPNAGGTITGHFDGYVVENTTASIERFLPNDTGSAVYSEYVNELLIANKNDEMILAKITGTATYANGGLHGFAQVYVKLLETFKTNIPHHKRFETTIPGLEWINYGMFVAEWVGVTDSGTGNAKVEIFEVYSGGRRDGQPIPAINATGTSA</sequence>
<organism evidence="1 2">
    <name type="scientific">Neophaeococcomyces mojaviensis</name>
    <dbReference type="NCBI Taxonomy" id="3383035"/>
    <lineage>
        <taxon>Eukaryota</taxon>
        <taxon>Fungi</taxon>
        <taxon>Dikarya</taxon>
        <taxon>Ascomycota</taxon>
        <taxon>Pezizomycotina</taxon>
        <taxon>Eurotiomycetes</taxon>
        <taxon>Chaetothyriomycetidae</taxon>
        <taxon>Chaetothyriales</taxon>
        <taxon>Chaetothyriales incertae sedis</taxon>
        <taxon>Neophaeococcomyces</taxon>
    </lineage>
</organism>